<proteinExistence type="predicted"/>
<organism evidence="2 3">
    <name type="scientific">Ceratodon purpureus</name>
    <name type="common">Fire moss</name>
    <name type="synonym">Dicranum purpureum</name>
    <dbReference type="NCBI Taxonomy" id="3225"/>
    <lineage>
        <taxon>Eukaryota</taxon>
        <taxon>Viridiplantae</taxon>
        <taxon>Streptophyta</taxon>
        <taxon>Embryophyta</taxon>
        <taxon>Bryophyta</taxon>
        <taxon>Bryophytina</taxon>
        <taxon>Bryopsida</taxon>
        <taxon>Dicranidae</taxon>
        <taxon>Pseudoditrichales</taxon>
        <taxon>Ditrichaceae</taxon>
        <taxon>Ceratodon</taxon>
    </lineage>
</organism>
<name>A0A8T0IEY3_CERPU</name>
<reference evidence="2" key="1">
    <citation type="submission" date="2020-06" db="EMBL/GenBank/DDBJ databases">
        <title>WGS assembly of Ceratodon purpureus strain R40.</title>
        <authorList>
            <person name="Carey S.B."/>
            <person name="Jenkins J."/>
            <person name="Shu S."/>
            <person name="Lovell J.T."/>
            <person name="Sreedasyam A."/>
            <person name="Maumus F."/>
            <person name="Tiley G.P."/>
            <person name="Fernandez-Pozo N."/>
            <person name="Barry K."/>
            <person name="Chen C."/>
            <person name="Wang M."/>
            <person name="Lipzen A."/>
            <person name="Daum C."/>
            <person name="Saski C.A."/>
            <person name="Payton A.C."/>
            <person name="Mcbreen J.C."/>
            <person name="Conrad R.E."/>
            <person name="Kollar L.M."/>
            <person name="Olsson S."/>
            <person name="Huttunen S."/>
            <person name="Landis J.B."/>
            <person name="Wickett N.J."/>
            <person name="Johnson M.G."/>
            <person name="Rensing S.A."/>
            <person name="Grimwood J."/>
            <person name="Schmutz J."/>
            <person name="Mcdaniel S.F."/>
        </authorList>
    </citation>
    <scope>NUCLEOTIDE SEQUENCE</scope>
    <source>
        <strain evidence="2">R40</strain>
    </source>
</reference>
<comment type="caution">
    <text evidence="2">The sequence shown here is derived from an EMBL/GenBank/DDBJ whole genome shotgun (WGS) entry which is preliminary data.</text>
</comment>
<evidence type="ECO:0000256" key="1">
    <source>
        <dbReference type="SAM" id="SignalP"/>
    </source>
</evidence>
<feature type="chain" id="PRO_5035870906" evidence="1">
    <location>
        <begin position="31"/>
        <end position="60"/>
    </location>
</feature>
<dbReference type="EMBL" id="CM026423">
    <property type="protein sequence ID" value="KAG0581932.1"/>
    <property type="molecule type" value="Genomic_DNA"/>
</dbReference>
<dbReference type="AlphaFoldDB" id="A0A8T0IEY3"/>
<keyword evidence="1" id="KW-0732">Signal</keyword>
<dbReference type="Proteomes" id="UP000822688">
    <property type="component" value="Chromosome 3"/>
</dbReference>
<feature type="signal peptide" evidence="1">
    <location>
        <begin position="1"/>
        <end position="30"/>
    </location>
</feature>
<sequence length="60" mass="7077">MKMVNKCSSLQMVVWLLMLLIQFQKKNLFAMFVVNCRRLNTRCLVIVLDSLDVLVTHSYK</sequence>
<protein>
    <submittedName>
        <fullName evidence="2">Uncharacterized protein</fullName>
    </submittedName>
</protein>
<evidence type="ECO:0000313" key="3">
    <source>
        <dbReference type="Proteomes" id="UP000822688"/>
    </source>
</evidence>
<keyword evidence="3" id="KW-1185">Reference proteome</keyword>
<accession>A0A8T0IEY3</accession>
<gene>
    <name evidence="2" type="ORF">KC19_3G021100</name>
</gene>
<evidence type="ECO:0000313" key="2">
    <source>
        <dbReference type="EMBL" id="KAG0581932.1"/>
    </source>
</evidence>